<gene>
    <name evidence="3" type="ORF">SOCE26_098550</name>
</gene>
<organism evidence="3 4">
    <name type="scientific">Sorangium cellulosum</name>
    <name type="common">Polyangium cellulosum</name>
    <dbReference type="NCBI Taxonomy" id="56"/>
    <lineage>
        <taxon>Bacteria</taxon>
        <taxon>Pseudomonadati</taxon>
        <taxon>Myxococcota</taxon>
        <taxon>Polyangia</taxon>
        <taxon>Polyangiales</taxon>
        <taxon>Polyangiaceae</taxon>
        <taxon>Sorangium</taxon>
    </lineage>
</organism>
<evidence type="ECO:0000313" key="4">
    <source>
        <dbReference type="Proteomes" id="UP000238348"/>
    </source>
</evidence>
<dbReference type="InterPro" id="IPR006842">
    <property type="entry name" value="Transposase_31"/>
</dbReference>
<evidence type="ECO:0000259" key="2">
    <source>
        <dbReference type="Pfam" id="PF04754"/>
    </source>
</evidence>
<evidence type="ECO:0000313" key="3">
    <source>
        <dbReference type="EMBL" id="AUX48321.1"/>
    </source>
</evidence>
<sequence>MAASHSDLLFSARLEETSLFVYVLFEHQSRTHPLMAFRLLEYMVRIWQGHLERQPKATRLRPAPPAEQPRQRQAGEPAGAPVMAPRARRAGADHAAAGREEILGLHGHLGRRRARPVAVAVRRVVAERGPERARRRDLRLVRDRVRRVLLDRDREAHRDALARGDAAALLRLRPIAEPEPDGPRLRIVLAEVVAHRVRLLPRARPVDDLQRSRHERHARGQRIGQHHVHRVVIAAVQGLDAVLDDVAAERRRPAHVRGHLGRLAEIGAEVRDRRHPAREEIELLAARGDDRGPLLPGLELRAHVHDVDVHARHALRRALDPREVALHRHRLPERRAGAVEEVVPGVHRVAQRLGRVGLARVRGVEEDAVARVRVVALERDDAELRGEAAVGRLEARELDPLRVARRDPIEPVEQRQVARRRVRLLVEHHHPPRHEHHVVVAVPDVDDIHAAHPVRPRAALLDDRGDVGDRLVIVRLVGLPLVDHRLDRVDRGDRAVEAALVVELDLVVDAGRVARRPVQERVRHRRALGELQHRGRARHLRRDVEVRLRPAVLGRVGAPEEVRPGLDGRLAAVAERARRGPRRLRAALLPERAPDEGKVARLIDLHAQLGLGRRAGGREADQRERREARDAQLLSHRFSPVPACGL</sequence>
<protein>
    <recommendedName>
        <fullName evidence="2">Transposase (putative) YhgA-like domain-containing protein</fullName>
    </recommendedName>
</protein>
<reference evidence="3 4" key="1">
    <citation type="submission" date="2015-09" db="EMBL/GenBank/DDBJ databases">
        <title>Sorangium comparison.</title>
        <authorList>
            <person name="Zaburannyi N."/>
            <person name="Bunk B."/>
            <person name="Overmann J."/>
            <person name="Mueller R."/>
        </authorList>
    </citation>
    <scope>NUCLEOTIDE SEQUENCE [LARGE SCALE GENOMIC DNA]</scope>
    <source>
        <strain evidence="3 4">So ce26</strain>
    </source>
</reference>
<dbReference type="EMBL" id="CP012673">
    <property type="protein sequence ID" value="AUX48321.1"/>
    <property type="molecule type" value="Genomic_DNA"/>
</dbReference>
<dbReference type="Pfam" id="PF04754">
    <property type="entry name" value="Transposase_31"/>
    <property type="match status" value="1"/>
</dbReference>
<dbReference type="AlphaFoldDB" id="A0A2L0F9Y0"/>
<feature type="region of interest" description="Disordered" evidence="1">
    <location>
        <begin position="55"/>
        <end position="85"/>
    </location>
</feature>
<proteinExistence type="predicted"/>
<feature type="domain" description="Transposase (putative) YhgA-like" evidence="2">
    <location>
        <begin position="3"/>
        <end position="55"/>
    </location>
</feature>
<name>A0A2L0F9Y0_SORCE</name>
<evidence type="ECO:0000256" key="1">
    <source>
        <dbReference type="SAM" id="MobiDB-lite"/>
    </source>
</evidence>
<accession>A0A2L0F9Y0</accession>
<dbReference type="Proteomes" id="UP000238348">
    <property type="component" value="Chromosome"/>
</dbReference>